<proteinExistence type="predicted"/>
<evidence type="ECO:0000313" key="1">
    <source>
        <dbReference type="EMBL" id="REC73661.1"/>
    </source>
</evidence>
<protein>
    <recommendedName>
        <fullName evidence="3">Sugar-binding protein</fullName>
    </recommendedName>
</protein>
<evidence type="ECO:0008006" key="3">
    <source>
        <dbReference type="Google" id="ProtNLM"/>
    </source>
</evidence>
<feature type="non-terminal residue" evidence="1">
    <location>
        <position position="1"/>
    </location>
</feature>
<dbReference type="AlphaFoldDB" id="A0A3D9D714"/>
<accession>A0A3D9D714</accession>
<gene>
    <name evidence="1" type="ORF">DRF60_19210</name>
</gene>
<comment type="caution">
    <text evidence="1">The sequence shown here is derived from an EMBL/GenBank/DDBJ whole genome shotgun (WGS) entry which is preliminary data.</text>
</comment>
<dbReference type="EMBL" id="QNUH01000026">
    <property type="protein sequence ID" value="REC73661.1"/>
    <property type="molecule type" value="Genomic_DNA"/>
</dbReference>
<organism evidence="1 2">
    <name type="scientific">Chryseobacterium elymi</name>
    <dbReference type="NCBI Taxonomy" id="395936"/>
    <lineage>
        <taxon>Bacteria</taxon>
        <taxon>Pseudomonadati</taxon>
        <taxon>Bacteroidota</taxon>
        <taxon>Flavobacteriia</taxon>
        <taxon>Flavobacteriales</taxon>
        <taxon>Weeksellaceae</taxon>
        <taxon>Chryseobacterium group</taxon>
        <taxon>Chryseobacterium</taxon>
    </lineage>
</organism>
<keyword evidence="2" id="KW-1185">Reference proteome</keyword>
<evidence type="ECO:0000313" key="2">
    <source>
        <dbReference type="Proteomes" id="UP000257030"/>
    </source>
</evidence>
<name>A0A3D9D714_9FLAO</name>
<dbReference type="Proteomes" id="UP000257030">
    <property type="component" value="Unassembled WGS sequence"/>
</dbReference>
<reference evidence="1 2" key="1">
    <citation type="journal article" date="2010" name="Syst. Appl. Microbiol.">
        <title>Four new species of Chryseobacterium from the rhizosphere of coastal sand dune plants, Chryseobacterium elymi sp. nov., Chryseobacterium hagamense sp. nov., Chryseobacterium lathyri sp. nov. and Chryseobacterium rhizosphaerae sp. nov.</title>
        <authorList>
            <person name="Cho S.H."/>
            <person name="Lee K.S."/>
            <person name="Shin D.S."/>
            <person name="Han J.H."/>
            <person name="Park K.S."/>
            <person name="Lee C.H."/>
            <person name="Park K.H."/>
            <person name="Kim S.B."/>
        </authorList>
    </citation>
    <scope>NUCLEOTIDE SEQUENCE [LARGE SCALE GENOMIC DNA]</scope>
    <source>
        <strain evidence="1 2">KCTC 22547</strain>
    </source>
</reference>
<dbReference type="RefSeq" id="WP_238640247.1">
    <property type="nucleotide sequence ID" value="NZ_QNUH01000026.1"/>
</dbReference>
<sequence length="201" mass="23602">TKRELYREGEKEEMETSYYHYSNSKLDSITNNTDTAKQVFTYDDQNKLVKRVSYGRYEENKDEIDEEETFYYNSENFIIKSVKSTSLVIECKYNKNNQIVQTKSFSTDNPKEIDVTEYQFRALSDKPDTVITKRNGKIQNTLLNKFDAKENTIETAIVFPDKTGRTTKNSLIYDHQNNIVSNITSNNEGKISERIQEIEYQ</sequence>